<feature type="domain" description="RNA polymerase sigma factor 70 region 4 type 2" evidence="6">
    <location>
        <begin position="115"/>
        <end position="167"/>
    </location>
</feature>
<dbReference type="Gene3D" id="1.10.1740.10">
    <property type="match status" value="1"/>
</dbReference>
<dbReference type="InterPro" id="IPR036388">
    <property type="entry name" value="WH-like_DNA-bd_sf"/>
</dbReference>
<keyword evidence="4" id="KW-0804">Transcription</keyword>
<evidence type="ECO:0000256" key="3">
    <source>
        <dbReference type="ARBA" id="ARBA00023082"/>
    </source>
</evidence>
<feature type="domain" description="RNA polymerase sigma-70 region 2" evidence="5">
    <location>
        <begin position="23"/>
        <end position="85"/>
    </location>
</feature>
<keyword evidence="3" id="KW-0731">Sigma factor</keyword>
<dbReference type="InterPro" id="IPR013325">
    <property type="entry name" value="RNA_pol_sigma_r2"/>
</dbReference>
<dbReference type="GO" id="GO:0006352">
    <property type="term" value="P:DNA-templated transcription initiation"/>
    <property type="evidence" value="ECO:0007669"/>
    <property type="project" value="InterPro"/>
</dbReference>
<dbReference type="OrthoDB" id="306910at2"/>
<dbReference type="Proteomes" id="UP000290649">
    <property type="component" value="Unassembled WGS sequence"/>
</dbReference>
<dbReference type="PANTHER" id="PTHR43133">
    <property type="entry name" value="RNA POLYMERASE ECF-TYPE SIGMA FACTO"/>
    <property type="match status" value="1"/>
</dbReference>
<dbReference type="NCBIfam" id="TIGR02937">
    <property type="entry name" value="sigma70-ECF"/>
    <property type="match status" value="1"/>
</dbReference>
<dbReference type="InterPro" id="IPR013324">
    <property type="entry name" value="RNA_pol_sigma_r3/r4-like"/>
</dbReference>
<comment type="similarity">
    <text evidence="1">Belongs to the sigma-70 factor family. ECF subfamily.</text>
</comment>
<dbReference type="AlphaFoldDB" id="A0A4Q0VTL8"/>
<dbReference type="PANTHER" id="PTHR43133:SF60">
    <property type="entry name" value="RNA POLYMERASE SIGMA FACTOR SIGV"/>
    <property type="match status" value="1"/>
</dbReference>
<protein>
    <submittedName>
        <fullName evidence="7">RNA polymerase sigma factor</fullName>
    </submittedName>
</protein>
<dbReference type="GO" id="GO:0003677">
    <property type="term" value="F:DNA binding"/>
    <property type="evidence" value="ECO:0007669"/>
    <property type="project" value="InterPro"/>
</dbReference>
<evidence type="ECO:0000256" key="2">
    <source>
        <dbReference type="ARBA" id="ARBA00023015"/>
    </source>
</evidence>
<keyword evidence="2" id="KW-0805">Transcription regulation</keyword>
<gene>
    <name evidence="7" type="ORF">DS745_10450</name>
</gene>
<dbReference type="SUPFAM" id="SSF88659">
    <property type="entry name" value="Sigma3 and sigma4 domains of RNA polymerase sigma factors"/>
    <property type="match status" value="1"/>
</dbReference>
<evidence type="ECO:0000256" key="4">
    <source>
        <dbReference type="ARBA" id="ARBA00023163"/>
    </source>
</evidence>
<evidence type="ECO:0000259" key="5">
    <source>
        <dbReference type="Pfam" id="PF04542"/>
    </source>
</evidence>
<organism evidence="7 8">
    <name type="scientific">Anaerobacillus alkaliphilus</name>
    <dbReference type="NCBI Taxonomy" id="1548597"/>
    <lineage>
        <taxon>Bacteria</taxon>
        <taxon>Bacillati</taxon>
        <taxon>Bacillota</taxon>
        <taxon>Bacilli</taxon>
        <taxon>Bacillales</taxon>
        <taxon>Bacillaceae</taxon>
        <taxon>Anaerobacillus</taxon>
    </lineage>
</organism>
<sequence>MGELNILEEGLKKERLHEWYHFYSEDIYRFILMMLGDDEQAKDLTHDTFIKAYNSMDLFKGDVNDKNWLYFIARNITIDYMRKRKPILFMIDSFSAVISKNHIPDNIALLGEREEQLYCSLRKLKRSYRELIILRKIKELSIRETAEVLNWSEGKVKVTLHRALLALKNQMEKEGFYYETI</sequence>
<dbReference type="EMBL" id="QOUX01000033">
    <property type="protein sequence ID" value="RXJ01350.1"/>
    <property type="molecule type" value="Genomic_DNA"/>
</dbReference>
<accession>A0A4Q0VTL8</accession>
<evidence type="ECO:0000313" key="8">
    <source>
        <dbReference type="Proteomes" id="UP000290649"/>
    </source>
</evidence>
<dbReference type="InterPro" id="IPR014284">
    <property type="entry name" value="RNA_pol_sigma-70_dom"/>
</dbReference>
<dbReference type="SUPFAM" id="SSF88946">
    <property type="entry name" value="Sigma2 domain of RNA polymerase sigma factors"/>
    <property type="match status" value="1"/>
</dbReference>
<name>A0A4Q0VTL8_9BACI</name>
<dbReference type="InterPro" id="IPR039425">
    <property type="entry name" value="RNA_pol_sigma-70-like"/>
</dbReference>
<dbReference type="GO" id="GO:0016987">
    <property type="term" value="F:sigma factor activity"/>
    <property type="evidence" value="ECO:0007669"/>
    <property type="project" value="UniProtKB-KW"/>
</dbReference>
<dbReference type="InterPro" id="IPR013249">
    <property type="entry name" value="RNA_pol_sigma70_r4_t2"/>
</dbReference>
<dbReference type="InterPro" id="IPR007627">
    <property type="entry name" value="RNA_pol_sigma70_r2"/>
</dbReference>
<evidence type="ECO:0000313" key="7">
    <source>
        <dbReference type="EMBL" id="RXJ01350.1"/>
    </source>
</evidence>
<dbReference type="CDD" id="cd06171">
    <property type="entry name" value="Sigma70_r4"/>
    <property type="match status" value="1"/>
</dbReference>
<dbReference type="Pfam" id="PF04542">
    <property type="entry name" value="Sigma70_r2"/>
    <property type="match status" value="1"/>
</dbReference>
<dbReference type="Gene3D" id="1.10.10.10">
    <property type="entry name" value="Winged helix-like DNA-binding domain superfamily/Winged helix DNA-binding domain"/>
    <property type="match status" value="1"/>
</dbReference>
<comment type="caution">
    <text evidence="7">The sequence shown here is derived from an EMBL/GenBank/DDBJ whole genome shotgun (WGS) entry which is preliminary data.</text>
</comment>
<proteinExistence type="inferred from homology"/>
<reference evidence="7 8" key="1">
    <citation type="journal article" date="2019" name="Int. J. Syst. Evol. Microbiol.">
        <title>Anaerobacillus alkaliphilus sp. nov., a novel alkaliphilic and moderately halophilic bacterium.</title>
        <authorList>
            <person name="Borsodi A.K."/>
            <person name="Aszalos J.M."/>
            <person name="Bihari P."/>
            <person name="Nagy I."/>
            <person name="Schumann P."/>
            <person name="Sproer C."/>
            <person name="Kovacs A.L."/>
            <person name="Boka K."/>
            <person name="Dobosy P."/>
            <person name="Ovari M."/>
            <person name="Szili-Kovacs T."/>
            <person name="Toth E."/>
        </authorList>
    </citation>
    <scope>NUCLEOTIDE SEQUENCE [LARGE SCALE GENOMIC DNA]</scope>
    <source>
        <strain evidence="7 8">B16-10</strain>
    </source>
</reference>
<dbReference type="Pfam" id="PF08281">
    <property type="entry name" value="Sigma70_r4_2"/>
    <property type="match status" value="1"/>
</dbReference>
<evidence type="ECO:0000259" key="6">
    <source>
        <dbReference type="Pfam" id="PF08281"/>
    </source>
</evidence>
<evidence type="ECO:0000256" key="1">
    <source>
        <dbReference type="ARBA" id="ARBA00010641"/>
    </source>
</evidence>
<keyword evidence="8" id="KW-1185">Reference proteome</keyword>